<accession>A0AAX2TU52</accession>
<dbReference type="EMBL" id="SUQX01000001">
    <property type="protein sequence ID" value="TJX07100.1"/>
    <property type="molecule type" value="Genomic_DNA"/>
</dbReference>
<evidence type="ECO:0000313" key="2">
    <source>
        <dbReference type="Proteomes" id="UP000307092"/>
    </source>
</evidence>
<proteinExistence type="predicted"/>
<protein>
    <submittedName>
        <fullName evidence="1">Uncharacterized protein</fullName>
    </submittedName>
</protein>
<sequence>MFFHRVSSSVETPPFRAAGSDSVWAGRNPFQIRTTHRAVLYVSSCVLEHKCVYSIRLMSAL</sequence>
<name>A0AAX2TU52_NEIGO</name>
<dbReference type="AlphaFoldDB" id="A0AAX2TU52"/>
<comment type="caution">
    <text evidence="1">The sequence shown here is derived from an EMBL/GenBank/DDBJ whole genome shotgun (WGS) entry which is preliminary data.</text>
</comment>
<gene>
    <name evidence="1" type="ORF">E8M63_01140</name>
</gene>
<reference evidence="1 2" key="1">
    <citation type="submission" date="2019-04" db="EMBL/GenBank/DDBJ databases">
        <title>The CDC panel for molecular diagnostics of ciprofloxacin resistance and its use for research and clinical development.</title>
        <authorList>
            <person name="Liu H."/>
            <person name="Tang K."/>
            <person name="Pham C."/>
            <person name="Schmerer M."/>
        </authorList>
    </citation>
    <scope>NUCLEOTIDE SEQUENCE [LARGE SCALE GENOMIC DNA]</scope>
    <source>
        <strain evidence="1 2">LRRBGS_0742</strain>
    </source>
</reference>
<organism evidence="1 2">
    <name type="scientific">Neisseria gonorrhoeae</name>
    <dbReference type="NCBI Taxonomy" id="485"/>
    <lineage>
        <taxon>Bacteria</taxon>
        <taxon>Pseudomonadati</taxon>
        <taxon>Pseudomonadota</taxon>
        <taxon>Betaproteobacteria</taxon>
        <taxon>Neisseriales</taxon>
        <taxon>Neisseriaceae</taxon>
        <taxon>Neisseria</taxon>
    </lineage>
</organism>
<evidence type="ECO:0000313" key="1">
    <source>
        <dbReference type="EMBL" id="TJX07100.1"/>
    </source>
</evidence>
<dbReference type="Proteomes" id="UP000307092">
    <property type="component" value="Unassembled WGS sequence"/>
</dbReference>